<name>A0ABR1KTY7_9PEZI</name>
<keyword evidence="1" id="KW-0732">Signal</keyword>
<feature type="signal peptide" evidence="1">
    <location>
        <begin position="1"/>
        <end position="18"/>
    </location>
</feature>
<comment type="caution">
    <text evidence="2">The sequence shown here is derived from an EMBL/GenBank/DDBJ whole genome shotgun (WGS) entry which is preliminary data.</text>
</comment>
<evidence type="ECO:0000313" key="3">
    <source>
        <dbReference type="Proteomes" id="UP001363622"/>
    </source>
</evidence>
<protein>
    <submittedName>
        <fullName evidence="2">Uncharacterized protein</fullName>
    </submittedName>
</protein>
<dbReference type="Proteomes" id="UP001363622">
    <property type="component" value="Unassembled WGS sequence"/>
</dbReference>
<dbReference type="EMBL" id="JBBPHU010000002">
    <property type="protein sequence ID" value="KAK7521614.1"/>
    <property type="molecule type" value="Genomic_DNA"/>
</dbReference>
<feature type="chain" id="PRO_5046031150" evidence="1">
    <location>
        <begin position="19"/>
        <end position="167"/>
    </location>
</feature>
<keyword evidence="3" id="KW-1185">Reference proteome</keyword>
<evidence type="ECO:0000313" key="2">
    <source>
        <dbReference type="EMBL" id="KAK7521614.1"/>
    </source>
</evidence>
<sequence>MVALLIMLLAMVFRLTGAAPARKVEQMSRLSDAEEASLDSLLIVRSIDVPLQSPNDAHEHKALLSKRTIGSSPYLKRLTEVTLDQGLRYAAAVLFQAGTKLAWTLRYKHFGRHTQGNLVCGLGQNPDFSFNDFRIDHGFANAVDGIITQTAEYVFRNGARLAVQARL</sequence>
<organism evidence="2 3">
    <name type="scientific">Phyllosticta citriasiana</name>
    <dbReference type="NCBI Taxonomy" id="595635"/>
    <lineage>
        <taxon>Eukaryota</taxon>
        <taxon>Fungi</taxon>
        <taxon>Dikarya</taxon>
        <taxon>Ascomycota</taxon>
        <taxon>Pezizomycotina</taxon>
        <taxon>Dothideomycetes</taxon>
        <taxon>Dothideomycetes incertae sedis</taxon>
        <taxon>Botryosphaeriales</taxon>
        <taxon>Phyllostictaceae</taxon>
        <taxon>Phyllosticta</taxon>
    </lineage>
</organism>
<accession>A0ABR1KTY7</accession>
<proteinExistence type="predicted"/>
<gene>
    <name evidence="2" type="ORF">IWZ03DRAFT_357254</name>
</gene>
<reference evidence="2 3" key="1">
    <citation type="submission" date="2024-04" db="EMBL/GenBank/DDBJ databases">
        <title>Phyllosticta paracitricarpa is synonymous to the EU quarantine fungus P. citricarpa based on phylogenomic analyses.</title>
        <authorList>
            <consortium name="Lawrence Berkeley National Laboratory"/>
            <person name="Van Ingen-Buijs V.A."/>
            <person name="Van Westerhoven A.C."/>
            <person name="Haridas S."/>
            <person name="Skiadas P."/>
            <person name="Martin F."/>
            <person name="Groenewald J.Z."/>
            <person name="Crous P.W."/>
            <person name="Seidl M.F."/>
        </authorList>
    </citation>
    <scope>NUCLEOTIDE SEQUENCE [LARGE SCALE GENOMIC DNA]</scope>
    <source>
        <strain evidence="2 3">CBS 123371</strain>
    </source>
</reference>
<evidence type="ECO:0000256" key="1">
    <source>
        <dbReference type="SAM" id="SignalP"/>
    </source>
</evidence>